<reference evidence="1 2" key="1">
    <citation type="submission" date="2023-08" db="EMBL/GenBank/DDBJ databases">
        <title>Black Yeasts Isolated from many extreme environments.</title>
        <authorList>
            <person name="Coleine C."/>
            <person name="Stajich J.E."/>
            <person name="Selbmann L."/>
        </authorList>
    </citation>
    <scope>NUCLEOTIDE SEQUENCE [LARGE SCALE GENOMIC DNA]</scope>
    <source>
        <strain evidence="1 2">CCFEE 6328</strain>
    </source>
</reference>
<gene>
    <name evidence="1" type="ORF">LTR69_007539</name>
</gene>
<keyword evidence="2" id="KW-1185">Reference proteome</keyword>
<organism evidence="1 2">
    <name type="scientific">Exophiala sideris</name>
    <dbReference type="NCBI Taxonomy" id="1016849"/>
    <lineage>
        <taxon>Eukaryota</taxon>
        <taxon>Fungi</taxon>
        <taxon>Dikarya</taxon>
        <taxon>Ascomycota</taxon>
        <taxon>Pezizomycotina</taxon>
        <taxon>Eurotiomycetes</taxon>
        <taxon>Chaetothyriomycetidae</taxon>
        <taxon>Chaetothyriales</taxon>
        <taxon>Herpotrichiellaceae</taxon>
        <taxon>Exophiala</taxon>
    </lineage>
</organism>
<comment type="caution">
    <text evidence="1">The sequence shown here is derived from an EMBL/GenBank/DDBJ whole genome shotgun (WGS) entry which is preliminary data.</text>
</comment>
<evidence type="ECO:0000313" key="1">
    <source>
        <dbReference type="EMBL" id="KAK5056901.1"/>
    </source>
</evidence>
<evidence type="ECO:0000313" key="2">
    <source>
        <dbReference type="Proteomes" id="UP001345691"/>
    </source>
</evidence>
<dbReference type="EMBL" id="JAVRRF010000017">
    <property type="protein sequence ID" value="KAK5056901.1"/>
    <property type="molecule type" value="Genomic_DNA"/>
</dbReference>
<evidence type="ECO:0008006" key="3">
    <source>
        <dbReference type="Google" id="ProtNLM"/>
    </source>
</evidence>
<accession>A0ABR0J5J6</accession>
<proteinExistence type="predicted"/>
<sequence length="607" mass="68963">MTYMIAIASQMRSTLRKIFTNEAGLTKTTDLLNTSTSILYVLVHVDGMTTNVGQVVLIVTRDALVDFIMQNGVKSEADRARCIREAYEQTKADPLNEEKRLFLQTLCRRILEKAAFEQETRRYGYHQHHNGTVYPREPSDQERPEDDLVTTVIDAMADRPQQEISDILLKAIELTNMSAQTGVEKIVRVMPVVDFEPFSQSFLEPGIGLNYCEALLRGFQAKPGDRYAVSRIPVIVQAVMRELKSDGIARTAPIVRLLHDSLKLEPNLCDGLIDAMIGSPAMRRRHGIPALFDAQFGVLNGIAVAQPPPSQREKLESFLSSVLMNYFVFEVGRPPQRYPTLNRSICYDLQKWPQGKRINRFLQDPNQLTFISTKWTGQMRDNIIRVLEASDANLSVAIDKIRSGTASTLQLHLRKVDYPCDNLLKTWVSRYVRYQEMLKQTHALGFLKDSKYTFLQSGDWRYMESLVLPQGPLLSKRFFIGLLSTTTPDELTRMIEQQGGRVVAIEDIDGPDVVGINGPQPLSYERNVLRYWQPKIVHEYGMLRDLQEMANAIVHTGPGQHQTTTEANERKRKADHLEPLAENSNLAGQNKRPMTNKEVEIVDLMDD</sequence>
<dbReference type="Proteomes" id="UP001345691">
    <property type="component" value="Unassembled WGS sequence"/>
</dbReference>
<name>A0ABR0J5J6_9EURO</name>
<protein>
    <recommendedName>
        <fullName evidence="3">BRCT domain-containing protein</fullName>
    </recommendedName>
</protein>